<dbReference type="InterPro" id="IPR052340">
    <property type="entry name" value="RNase_Y/CdgJ"/>
</dbReference>
<dbReference type="PROSITE" id="PS51833">
    <property type="entry name" value="HDOD"/>
    <property type="match status" value="1"/>
</dbReference>
<dbReference type="SUPFAM" id="SSF55781">
    <property type="entry name" value="GAF domain-like"/>
    <property type="match status" value="1"/>
</dbReference>
<evidence type="ECO:0000313" key="7">
    <source>
        <dbReference type="Proteomes" id="UP000718593"/>
    </source>
</evidence>
<dbReference type="SUPFAM" id="SSF109604">
    <property type="entry name" value="HD-domain/PDEase-like"/>
    <property type="match status" value="1"/>
</dbReference>
<dbReference type="InterPro" id="IPR003607">
    <property type="entry name" value="HD/PDEase_dom"/>
</dbReference>
<dbReference type="InterPro" id="IPR036097">
    <property type="entry name" value="HisK_dim/P_sf"/>
</dbReference>
<evidence type="ECO:0000256" key="2">
    <source>
        <dbReference type="ARBA" id="ARBA00012438"/>
    </source>
</evidence>
<dbReference type="InterPro" id="IPR003661">
    <property type="entry name" value="HisK_dim/P_dom"/>
</dbReference>
<dbReference type="Pfam" id="PF02518">
    <property type="entry name" value="HATPase_c"/>
    <property type="match status" value="1"/>
</dbReference>
<dbReference type="InterPro" id="IPR004358">
    <property type="entry name" value="Sig_transdc_His_kin-like_C"/>
</dbReference>
<dbReference type="EMBL" id="JABZMI010000456">
    <property type="protein sequence ID" value="MBF1166439.1"/>
    <property type="molecule type" value="Genomic_DNA"/>
</dbReference>
<gene>
    <name evidence="6" type="ORF">HXL68_15535</name>
</gene>
<protein>
    <recommendedName>
        <fullName evidence="2">histidine kinase</fullName>
        <ecNumber evidence="2">2.7.13.3</ecNumber>
    </recommendedName>
</protein>
<dbReference type="GO" id="GO:0000155">
    <property type="term" value="F:phosphorelay sensor kinase activity"/>
    <property type="evidence" value="ECO:0007669"/>
    <property type="project" value="InterPro"/>
</dbReference>
<evidence type="ECO:0000259" key="5">
    <source>
        <dbReference type="PROSITE" id="PS51833"/>
    </source>
</evidence>
<organism evidence="6 7">
    <name type="scientific">Dechloromonas agitata</name>
    <dbReference type="NCBI Taxonomy" id="73030"/>
    <lineage>
        <taxon>Bacteria</taxon>
        <taxon>Pseudomonadati</taxon>
        <taxon>Pseudomonadota</taxon>
        <taxon>Betaproteobacteria</taxon>
        <taxon>Rhodocyclales</taxon>
        <taxon>Azonexaceae</taxon>
        <taxon>Dechloromonas</taxon>
    </lineage>
</organism>
<dbReference type="InterPro" id="IPR036890">
    <property type="entry name" value="HATPase_C_sf"/>
</dbReference>
<proteinExistence type="predicted"/>
<dbReference type="PANTHER" id="PTHR33525:SF3">
    <property type="entry name" value="RIBONUCLEASE Y"/>
    <property type="match status" value="1"/>
</dbReference>
<dbReference type="EC" id="2.7.13.3" evidence="2"/>
<feature type="domain" description="HDOD" evidence="5">
    <location>
        <begin position="1"/>
        <end position="154"/>
    </location>
</feature>
<evidence type="ECO:0000256" key="1">
    <source>
        <dbReference type="ARBA" id="ARBA00000085"/>
    </source>
</evidence>
<dbReference type="SMART" id="SM00387">
    <property type="entry name" value="HATPase_c"/>
    <property type="match status" value="1"/>
</dbReference>
<dbReference type="SUPFAM" id="SSF47384">
    <property type="entry name" value="Homodimeric domain of signal transducing histidine kinase"/>
    <property type="match status" value="1"/>
</dbReference>
<dbReference type="Gene3D" id="1.10.3210.10">
    <property type="entry name" value="Hypothetical protein af1432"/>
    <property type="match status" value="1"/>
</dbReference>
<dbReference type="InterPro" id="IPR013976">
    <property type="entry name" value="HDOD"/>
</dbReference>
<keyword evidence="3" id="KW-0597">Phosphoprotein</keyword>
<dbReference type="Gene3D" id="3.30.450.40">
    <property type="match status" value="1"/>
</dbReference>
<evidence type="ECO:0000259" key="4">
    <source>
        <dbReference type="PROSITE" id="PS50109"/>
    </source>
</evidence>
<dbReference type="Proteomes" id="UP000718593">
    <property type="component" value="Unassembled WGS sequence"/>
</dbReference>
<sequence length="655" mass="71028">ANSPALRRGRELKDIDTCLIALGTRLIRSLATCLAVERLFERDTRLEGVDIADFWMHSLLVGELARGIADSAAYPAPDEAYLAGLLHNIGELVMLNAIGEPYRRFLLNSADNPRLLGEETQLFATTHAEVGGWLIDRWGLDSVLGDSVAFHHAAPAQILTATALPQIIWLAQALVTLPDDTPDVGLVINGASFTVRKADLLTVREQAIERTRQIAEALGMVLPETFPKRRTTLPAQPPAPPVPGNPTEDELTALMGGMALLQPLQQDLFQLGSDKEVLLALQESARILFELSKVAILLANDAGDALSGERVGGQPDLFRQLSIPLLASRSLAAAAVVQRQVRTTFDSQQPLPLLDLQLARALSAEGLLCIPMLTRSRVIGVMICGLSTRQHGRLQKRIPWLANFGKIAAISLDAAQEAERHRQQVAVELTQQFTTQARQIAHEAGNPLGIIKSYLKILERKLPEDGGRQELAVLTEEIDRVANIVGHMTQTLKGATTGRDLDLVGVLNDFLMLYADTLFKTRGIRVETLFPASGVAIRINRDNLKQIVLNLWKNASEALTGGKTVKIAVSDNIIHDGANYVQLRIDDNGPGMTEEVIQALYRPKATPEGARRGLGLSIVGSLARQEGILITCRSQLGVGTSIALLIPRHDGGNAG</sequence>
<dbReference type="PROSITE" id="PS50109">
    <property type="entry name" value="HIS_KIN"/>
    <property type="match status" value="1"/>
</dbReference>
<comment type="caution">
    <text evidence="6">The sequence shown here is derived from an EMBL/GenBank/DDBJ whole genome shotgun (WGS) entry which is preliminary data.</text>
</comment>
<name>A0A930G0G0_9RHOO</name>
<dbReference type="CDD" id="cd00082">
    <property type="entry name" value="HisKA"/>
    <property type="match status" value="1"/>
</dbReference>
<evidence type="ECO:0000256" key="3">
    <source>
        <dbReference type="ARBA" id="ARBA00022553"/>
    </source>
</evidence>
<dbReference type="CDD" id="cd00077">
    <property type="entry name" value="HDc"/>
    <property type="match status" value="1"/>
</dbReference>
<dbReference type="Gene3D" id="3.30.565.10">
    <property type="entry name" value="Histidine kinase-like ATPase, C-terminal domain"/>
    <property type="match status" value="1"/>
</dbReference>
<dbReference type="Pfam" id="PF08668">
    <property type="entry name" value="HDOD"/>
    <property type="match status" value="1"/>
</dbReference>
<dbReference type="InterPro" id="IPR029016">
    <property type="entry name" value="GAF-like_dom_sf"/>
</dbReference>
<dbReference type="AlphaFoldDB" id="A0A930G0G0"/>
<dbReference type="InterPro" id="IPR005467">
    <property type="entry name" value="His_kinase_dom"/>
</dbReference>
<accession>A0A930G0G0</accession>
<dbReference type="SUPFAM" id="SSF55874">
    <property type="entry name" value="ATPase domain of HSP90 chaperone/DNA topoisomerase II/histidine kinase"/>
    <property type="match status" value="1"/>
</dbReference>
<reference evidence="6" key="1">
    <citation type="submission" date="2020-04" db="EMBL/GenBank/DDBJ databases">
        <title>Deep metagenomics examines the oral microbiome during advanced dental caries in children, revealing novel taxa and co-occurrences with host molecules.</title>
        <authorList>
            <person name="Baker J.L."/>
            <person name="Morton J.T."/>
            <person name="Dinis M."/>
            <person name="Alvarez R."/>
            <person name="Tran N.C."/>
            <person name="Knight R."/>
            <person name="Edlund A."/>
        </authorList>
    </citation>
    <scope>NUCLEOTIDE SEQUENCE</scope>
    <source>
        <strain evidence="6">JCVI_32_bin.24</strain>
    </source>
</reference>
<dbReference type="InterPro" id="IPR003594">
    <property type="entry name" value="HATPase_dom"/>
</dbReference>
<feature type="domain" description="Histidine kinase" evidence="4">
    <location>
        <begin position="439"/>
        <end position="650"/>
    </location>
</feature>
<comment type="catalytic activity">
    <reaction evidence="1">
        <text>ATP + protein L-histidine = ADP + protein N-phospho-L-histidine.</text>
        <dbReference type="EC" id="2.7.13.3"/>
    </reaction>
</comment>
<evidence type="ECO:0000313" key="6">
    <source>
        <dbReference type="EMBL" id="MBF1166439.1"/>
    </source>
</evidence>
<dbReference type="PANTHER" id="PTHR33525">
    <property type="match status" value="1"/>
</dbReference>
<feature type="non-terminal residue" evidence="6">
    <location>
        <position position="1"/>
    </location>
</feature>
<dbReference type="PRINTS" id="PR00344">
    <property type="entry name" value="BCTRLSENSOR"/>
</dbReference>
<dbReference type="Gene3D" id="1.10.287.130">
    <property type="match status" value="1"/>
</dbReference>